<keyword evidence="7" id="KW-0378">Hydrolase</keyword>
<dbReference type="PANTHER" id="PTHR10806:SF6">
    <property type="entry name" value="SIGNAL PEPTIDASE COMPLEX CATALYTIC SUBUNIT SEC11"/>
    <property type="match status" value="1"/>
</dbReference>
<evidence type="ECO:0000256" key="4">
    <source>
        <dbReference type="ARBA" id="ARBA00023136"/>
    </source>
</evidence>
<gene>
    <name evidence="7" type="ORF">J9317_12700</name>
</gene>
<dbReference type="GO" id="GO:0009003">
    <property type="term" value="F:signal peptidase activity"/>
    <property type="evidence" value="ECO:0007669"/>
    <property type="project" value="UniProtKB-EC"/>
</dbReference>
<evidence type="ECO:0000256" key="1">
    <source>
        <dbReference type="ARBA" id="ARBA00004370"/>
    </source>
</evidence>
<evidence type="ECO:0000256" key="3">
    <source>
        <dbReference type="ARBA" id="ARBA00022989"/>
    </source>
</evidence>
<comment type="subcellular location">
    <subcellularLocation>
        <location evidence="1">Membrane</location>
    </subcellularLocation>
</comment>
<evidence type="ECO:0000313" key="8">
    <source>
        <dbReference type="Proteomes" id="UP000682403"/>
    </source>
</evidence>
<keyword evidence="8" id="KW-1185">Reference proteome</keyword>
<dbReference type="PRINTS" id="PR00728">
    <property type="entry name" value="SIGNALPTASE"/>
</dbReference>
<dbReference type="Proteomes" id="UP000682403">
    <property type="component" value="Unassembled WGS sequence"/>
</dbReference>
<dbReference type="InterPro" id="IPR036286">
    <property type="entry name" value="LexA/Signal_pep-like_sf"/>
</dbReference>
<evidence type="ECO:0000256" key="6">
    <source>
        <dbReference type="SAM" id="Phobius"/>
    </source>
</evidence>
<dbReference type="InterPro" id="IPR019533">
    <property type="entry name" value="Peptidase_S26"/>
</dbReference>
<dbReference type="PANTHER" id="PTHR10806">
    <property type="entry name" value="SIGNAL PEPTIDASE COMPLEX CATALYTIC SUBUNIT SEC11"/>
    <property type="match status" value="1"/>
</dbReference>
<protein>
    <recommendedName>
        <fullName evidence="5">Signal peptidase I</fullName>
        <ecNumber evidence="5">3.4.21.89</ecNumber>
    </recommendedName>
</protein>
<organism evidence="7 8">
    <name type="scientific">Metabacillus flavus</name>
    <dbReference type="NCBI Taxonomy" id="2823519"/>
    <lineage>
        <taxon>Bacteria</taxon>
        <taxon>Bacillati</taxon>
        <taxon>Bacillota</taxon>
        <taxon>Bacilli</taxon>
        <taxon>Bacillales</taxon>
        <taxon>Bacillaceae</taxon>
        <taxon>Metabacillus</taxon>
    </lineage>
</organism>
<keyword evidence="4 6" id="KW-0472">Membrane</keyword>
<name>A0ABS5LFU9_9BACI</name>
<dbReference type="EC" id="3.4.21.89" evidence="5"/>
<dbReference type="InterPro" id="IPR001733">
    <property type="entry name" value="Peptidase_S26B"/>
</dbReference>
<feature type="transmembrane region" description="Helical" evidence="6">
    <location>
        <begin position="151"/>
        <end position="170"/>
    </location>
</feature>
<dbReference type="SUPFAM" id="SSF51306">
    <property type="entry name" value="LexA/Signal peptidase"/>
    <property type="match status" value="1"/>
</dbReference>
<comment type="caution">
    <text evidence="7">The sequence shown here is derived from an EMBL/GenBank/DDBJ whole genome shotgun (WGS) entry which is preliminary data.</text>
</comment>
<sequence>MRYALKLFNQAISFLLFIILLAMIILVLTSRASGGDPQFLGYELKTVLSGSMEPGIQTGSIIAVKIGGDMKRFKAGDVITFKMDETDLATHRIIDKKASGNAVIYTTKGDNNKTADSKPVLAENVTAHYTGFTVPYIGYFIEYAKSKEGNAVLFILPGLLLIGYSVMTIWRAISRLEEPKGA</sequence>
<evidence type="ECO:0000256" key="2">
    <source>
        <dbReference type="ARBA" id="ARBA00022692"/>
    </source>
</evidence>
<evidence type="ECO:0000313" key="7">
    <source>
        <dbReference type="EMBL" id="MBS2969625.1"/>
    </source>
</evidence>
<reference evidence="7 8" key="1">
    <citation type="submission" date="2021-04" db="EMBL/GenBank/DDBJ databases">
        <title>Metabacillus sp. strain KIGAM252 whole genome sequence.</title>
        <authorList>
            <person name="Seo M.-J."/>
            <person name="Cho E.-S."/>
            <person name="Hwang C.Y."/>
            <person name="Yoon D.J."/>
        </authorList>
    </citation>
    <scope>NUCLEOTIDE SEQUENCE [LARGE SCALE GENOMIC DNA]</scope>
    <source>
        <strain evidence="7 8">KIGAM252</strain>
    </source>
</reference>
<dbReference type="RefSeq" id="WP_211559137.1">
    <property type="nucleotide sequence ID" value="NZ_JAGVRK010000001.1"/>
</dbReference>
<dbReference type="NCBIfam" id="NF046067">
    <property type="entry name" value="SigPepSipWBacil"/>
    <property type="match status" value="1"/>
</dbReference>
<keyword evidence="3 6" id="KW-1133">Transmembrane helix</keyword>
<evidence type="ECO:0000256" key="5">
    <source>
        <dbReference type="NCBIfam" id="TIGR02228"/>
    </source>
</evidence>
<accession>A0ABS5LFU9</accession>
<proteinExistence type="predicted"/>
<dbReference type="EMBL" id="JAGVRK010000001">
    <property type="protein sequence ID" value="MBS2969625.1"/>
    <property type="molecule type" value="Genomic_DNA"/>
</dbReference>
<keyword evidence="2 6" id="KW-0812">Transmembrane</keyword>
<dbReference type="CDD" id="cd06530">
    <property type="entry name" value="S26_SPase_I"/>
    <property type="match status" value="1"/>
</dbReference>
<dbReference type="NCBIfam" id="TIGR02228">
    <property type="entry name" value="sigpep_I_arch"/>
    <property type="match status" value="1"/>
</dbReference>